<dbReference type="InterPro" id="IPR027417">
    <property type="entry name" value="P-loop_NTPase"/>
</dbReference>
<sequence length="854" mass="97389">MGGFNNLYHPNPPSRVPSEPREVVPNFYYKELDREVPNRPSDADRFSKAIKRALEPFKDHGAMARILESHNIVGDFLRAFFIENSRVPLVCVFSNLSLEDKLTQDIEDHKKKIKLGVRIPNHPLFSQILLPSVSLLVRGFLPYGAKYPVFVPEEVNVVSRDLGAHEQEVEVRCRYEMTGTPNNLVDKAWVQSLPKYAIQTSKRLQEWREYLNFKEAFIAAHEQNKILLLDAEHKGQGYVCVVVLRANSYEKQLKHIQSCRGAGAELIPRQESTTPMYFTPNKQRMRALNLEYKGWAEIKDAKRLEACQYMFKAYIKAEEEGKEEDKIKGFDAKDYRFLEVRVEVEEDAPFVLVEEPEEETSAHDPKSDSTPPKKPKPCAVPGFFGQALGGDKAQIKRHRFQCQDLIENRDCANPYLANFLFDIQNACVPQELGVVDTWFNADLNESQKKAVRKMLSAPDIALIQGPPGTGKTTVIAEAILQFVQRGQSVLLSSQSHDAIDNALERLPNHPNIKAIRLNRDGERIKDSPYAKEDSLRQYYKALKNHAQTLLSPFEDLQGRITRLEEWLETVGYVQEALKDTNTQITTLEAQIAEKQAILNREQEAYDRALKAHQEGVAQKEAWLSLQEFLEGKRGDILEMEVLPTRAGALVQDLFDLHEQCALRQSFNALDFARASVAHQVHILKTFYKNHQDFLTARSQIQQDIEFLEQLQEADLQNTGAKIQIERLEQREKQLAQAMDAGDDSKAPEWRAVRQEIAQIKKQHKALKTKIYAIFSDDAQICTPLESTTQAKELAGLLRQRLDFLQSNMLEGSLKDLLQEIQDFTPPPPRAGHLPSRLYNTKSKPSKKNAKTSAN</sequence>
<feature type="region of interest" description="Disordered" evidence="2">
    <location>
        <begin position="352"/>
        <end position="376"/>
    </location>
</feature>
<dbReference type="AlphaFoldDB" id="A0A1R3UCT9"/>
<feature type="coiled-coil region" evidence="1">
    <location>
        <begin position="577"/>
        <end position="604"/>
    </location>
</feature>
<dbReference type="EMBL" id="LT633476">
    <property type="protein sequence ID" value="SFZ72121.1"/>
    <property type="molecule type" value="Genomic_DNA"/>
</dbReference>
<dbReference type="RefSeq" id="WP_233704464.1">
    <property type="nucleotide sequence ID" value="NZ_FZMQ01000014.1"/>
</dbReference>
<feature type="region of interest" description="Disordered" evidence="2">
    <location>
        <begin position="821"/>
        <end position="854"/>
    </location>
</feature>
<reference evidence="4" key="1">
    <citation type="submission" date="2016-10" db="EMBL/GenBank/DDBJ databases">
        <title>Proteomic and phylogenetic analysis of the outer membrane protein repertoire of gastric Helicobacter species.</title>
        <authorList>
            <person name="Joosten M."/>
        </authorList>
    </citation>
    <scope>NUCLEOTIDE SEQUENCE</scope>
    <source>
        <strain evidence="4">JKM4</strain>
    </source>
</reference>
<accession>A0A1R3UCT9</accession>
<feature type="region of interest" description="Disordered" evidence="2">
    <location>
        <begin position="1"/>
        <end position="20"/>
    </location>
</feature>
<dbReference type="PANTHER" id="PTHR43788:SF8">
    <property type="entry name" value="DNA-BINDING PROTEIN SMUBP-2"/>
    <property type="match status" value="1"/>
</dbReference>
<dbReference type="InterPro" id="IPR041677">
    <property type="entry name" value="DNA2/NAM7_AAA_11"/>
</dbReference>
<name>A0A1R3UCT9_9HELI</name>
<protein>
    <submittedName>
        <fullName evidence="4">OMP872</fullName>
    </submittedName>
</protein>
<keyword evidence="1" id="KW-0175">Coiled coil</keyword>
<dbReference type="InterPro" id="IPR050534">
    <property type="entry name" value="Coronavir_polyprotein_1ab"/>
</dbReference>
<dbReference type="Gene3D" id="3.40.50.300">
    <property type="entry name" value="P-loop containing nucleotide triphosphate hydrolases"/>
    <property type="match status" value="1"/>
</dbReference>
<dbReference type="Pfam" id="PF13086">
    <property type="entry name" value="AAA_11"/>
    <property type="match status" value="1"/>
</dbReference>
<feature type="compositionally biased region" description="Basic residues" evidence="2">
    <location>
        <begin position="843"/>
        <end position="854"/>
    </location>
</feature>
<proteinExistence type="predicted"/>
<feature type="domain" description="DNA2/NAM7 helicase helicase" evidence="3">
    <location>
        <begin position="443"/>
        <end position="623"/>
    </location>
</feature>
<organism evidence="4">
    <name type="scientific">Helicobacter cynogastricus</name>
    <dbReference type="NCBI Taxonomy" id="329937"/>
    <lineage>
        <taxon>Bacteria</taxon>
        <taxon>Pseudomonadati</taxon>
        <taxon>Campylobacterota</taxon>
        <taxon>Epsilonproteobacteria</taxon>
        <taxon>Campylobacterales</taxon>
        <taxon>Helicobacteraceae</taxon>
        <taxon>Helicobacter</taxon>
    </lineage>
</organism>
<evidence type="ECO:0000256" key="2">
    <source>
        <dbReference type="SAM" id="MobiDB-lite"/>
    </source>
</evidence>
<dbReference type="GO" id="GO:0043139">
    <property type="term" value="F:5'-3' DNA helicase activity"/>
    <property type="evidence" value="ECO:0007669"/>
    <property type="project" value="TreeGrafter"/>
</dbReference>
<evidence type="ECO:0000313" key="4">
    <source>
        <dbReference type="EMBL" id="SFZ72121.1"/>
    </source>
</evidence>
<gene>
    <name evidence="4" type="primary">omp872</name>
</gene>
<evidence type="ECO:0000256" key="1">
    <source>
        <dbReference type="SAM" id="Coils"/>
    </source>
</evidence>
<dbReference type="PANTHER" id="PTHR43788">
    <property type="entry name" value="DNA2/NAM7 HELICASE FAMILY MEMBER"/>
    <property type="match status" value="1"/>
</dbReference>
<evidence type="ECO:0000259" key="3">
    <source>
        <dbReference type="Pfam" id="PF13086"/>
    </source>
</evidence>
<feature type="coiled-coil region" evidence="1">
    <location>
        <begin position="710"/>
        <end position="737"/>
    </location>
</feature>
<dbReference type="SUPFAM" id="SSF52540">
    <property type="entry name" value="P-loop containing nucleoside triphosphate hydrolases"/>
    <property type="match status" value="1"/>
</dbReference>